<evidence type="ECO:0000256" key="5">
    <source>
        <dbReference type="SAM" id="Phobius"/>
    </source>
</evidence>
<evidence type="ECO:0000313" key="9">
    <source>
        <dbReference type="WormBase" id="F38B7.7"/>
    </source>
</evidence>
<comment type="subcellular location">
    <subcellularLocation>
        <location evidence="1">Membrane</location>
    </subcellularLocation>
</comment>
<keyword evidence="4 5" id="KW-0472">Membrane</keyword>
<protein>
    <submittedName>
        <fullName evidence="7">G-protein coupled receptors family 1 profile domain-containing protein</fullName>
    </submittedName>
</protein>
<evidence type="ECO:0000256" key="2">
    <source>
        <dbReference type="ARBA" id="ARBA00022692"/>
    </source>
</evidence>
<dbReference type="Proteomes" id="UP000001940">
    <property type="component" value="Chromosome V"/>
</dbReference>
<organism evidence="7 8">
    <name type="scientific">Caenorhabditis elegans</name>
    <dbReference type="NCBI Taxonomy" id="6239"/>
    <lineage>
        <taxon>Eukaryota</taxon>
        <taxon>Metazoa</taxon>
        <taxon>Ecdysozoa</taxon>
        <taxon>Nematoda</taxon>
        <taxon>Chromadorea</taxon>
        <taxon>Rhabditida</taxon>
        <taxon>Rhabditina</taxon>
        <taxon>Rhabditomorpha</taxon>
        <taxon>Rhabditoidea</taxon>
        <taxon>Rhabditidae</taxon>
        <taxon>Peloderinae</taxon>
        <taxon>Caenorhabditis</taxon>
    </lineage>
</organism>
<dbReference type="Gene3D" id="1.20.1070.10">
    <property type="entry name" value="Rhodopsin 7-helix transmembrane proteins"/>
    <property type="match status" value="1"/>
</dbReference>
<dbReference type="KEGG" id="cel:CELE_F38B7.7"/>
<reference evidence="7 8" key="1">
    <citation type="journal article" date="1998" name="Science">
        <title>Genome sequence of the nematode C. elegans: a platform for investigating biology.</title>
        <authorList>
            <consortium name="The C. elegans sequencing consortium"/>
            <person name="Sulson J.E."/>
            <person name="Waterston R."/>
        </authorList>
    </citation>
    <scope>NUCLEOTIDE SEQUENCE [LARGE SCALE GENOMIC DNA]</scope>
    <source>
        <strain evidence="7 8">Bristol N2</strain>
    </source>
</reference>
<dbReference type="AGR" id="WB:WBGene00005977"/>
<dbReference type="UCSC" id="F38B7.7">
    <property type="organism name" value="c. elegans"/>
</dbReference>
<dbReference type="SUPFAM" id="SSF81321">
    <property type="entry name" value="Family A G protein-coupled receptor-like"/>
    <property type="match status" value="1"/>
</dbReference>
<proteinExistence type="predicted"/>
<evidence type="ECO:0000256" key="1">
    <source>
        <dbReference type="ARBA" id="ARBA00004370"/>
    </source>
</evidence>
<dbReference type="Pfam" id="PF10328">
    <property type="entry name" value="7TM_GPCR_Srx"/>
    <property type="match status" value="1"/>
</dbReference>
<dbReference type="GeneID" id="3565908"/>
<feature type="transmembrane region" description="Helical" evidence="5">
    <location>
        <begin position="134"/>
        <end position="152"/>
    </location>
</feature>
<dbReference type="InParanoid" id="Q7JLI7"/>
<feature type="domain" description="G-protein coupled receptors family 1 profile" evidence="6">
    <location>
        <begin position="34"/>
        <end position="235"/>
    </location>
</feature>
<dbReference type="RefSeq" id="NP_001343596.1">
    <property type="nucleotide sequence ID" value="NM_001356743.1"/>
</dbReference>
<dbReference type="PROSITE" id="PS50262">
    <property type="entry name" value="G_PROTEIN_RECEP_F1_2"/>
    <property type="match status" value="1"/>
</dbReference>
<feature type="transmembrane region" description="Helical" evidence="5">
    <location>
        <begin position="64"/>
        <end position="87"/>
    </location>
</feature>
<sequence>MNNPTGYVTLDYRDALNLTVSFLLFVIGIFGIVCNSSIVYIFFNEKSERTSFNLICVYRSLSNIYILATTFIGLFLPKTIIGCSPYHPFIESTLIQVSNSLYLGNEYQIILVAINRFVAMFLPTYYNKICGIKTTLVILTAIYAFRIIILIMESVDKFAIPCNSFFDLETLAWSYDKKEKCQFVDNILTVISITFLIMTAINGATLIKIISFYKSNQSKSRETKKRIRRNVFLFLQTGLQDSLYLIDLFFMIKLSGLSTSRVWTYISGTFVWQCLHSIDGFIMIMFNERLSFLRRKLFQTPSSTQHPNQKFTVSAVQSMR</sequence>
<evidence type="ECO:0000313" key="8">
    <source>
        <dbReference type="Proteomes" id="UP000001940"/>
    </source>
</evidence>
<dbReference type="AlphaFoldDB" id="Q7JLI7"/>
<feature type="transmembrane region" description="Helical" evidence="5">
    <location>
        <begin position="107"/>
        <end position="127"/>
    </location>
</feature>
<dbReference type="InterPro" id="IPR019430">
    <property type="entry name" value="7TM_GPCR_serpentine_rcpt_Srx"/>
</dbReference>
<feature type="transmembrane region" description="Helical" evidence="5">
    <location>
        <begin position="264"/>
        <end position="286"/>
    </location>
</feature>
<dbReference type="GO" id="GO:0016020">
    <property type="term" value="C:membrane"/>
    <property type="evidence" value="ECO:0007669"/>
    <property type="project" value="UniProtKB-SubCell"/>
</dbReference>
<dbReference type="InterPro" id="IPR017452">
    <property type="entry name" value="GPCR_Rhodpsn_7TM"/>
</dbReference>
<keyword evidence="8" id="KW-1185">Reference proteome</keyword>
<dbReference type="PANTHER" id="PTHR23013">
    <property type="entry name" value="SERPENTINE RECEPTOR"/>
    <property type="match status" value="1"/>
</dbReference>
<name>Q7JLI7_CAEEL</name>
<evidence type="ECO:0000259" key="6">
    <source>
        <dbReference type="PROSITE" id="PS50262"/>
    </source>
</evidence>
<dbReference type="eggNOG" id="ENOG502TG23">
    <property type="taxonomic scope" value="Eukaryota"/>
</dbReference>
<feature type="transmembrane region" description="Helical" evidence="5">
    <location>
        <begin position="187"/>
        <end position="210"/>
    </location>
</feature>
<evidence type="ECO:0000313" key="7">
    <source>
        <dbReference type="EMBL" id="CAF31473.2"/>
    </source>
</evidence>
<gene>
    <name evidence="7 9" type="primary">srx-86</name>
    <name evidence="7" type="ORF">CELE_F38B7.7</name>
    <name evidence="9" type="ORF">F38B7.7</name>
</gene>
<dbReference type="PhylomeDB" id="Q7JLI7"/>
<dbReference type="FunCoup" id="Q7JLI7">
    <property type="interactions" value="14"/>
</dbReference>
<dbReference type="CTD" id="3565908"/>
<dbReference type="OrthoDB" id="5825164at2759"/>
<feature type="transmembrane region" description="Helical" evidence="5">
    <location>
        <begin position="231"/>
        <end position="252"/>
    </location>
</feature>
<dbReference type="EMBL" id="BX284605">
    <property type="protein sequence ID" value="CAF31473.2"/>
    <property type="molecule type" value="Genomic_DNA"/>
</dbReference>
<feature type="transmembrane region" description="Helical" evidence="5">
    <location>
        <begin position="20"/>
        <end position="43"/>
    </location>
</feature>
<accession>Q7JLI7</accession>
<keyword evidence="2 5" id="KW-0812">Transmembrane</keyword>
<dbReference type="WormBase" id="F38B7.7">
    <property type="protein sequence ID" value="CE52230"/>
    <property type="gene ID" value="WBGene00005977"/>
    <property type="gene designation" value="srx-86"/>
</dbReference>
<keyword evidence="7" id="KW-0675">Receptor</keyword>
<dbReference type="SMR" id="Q7JLI7"/>
<evidence type="ECO:0000256" key="3">
    <source>
        <dbReference type="ARBA" id="ARBA00022989"/>
    </source>
</evidence>
<keyword evidence="3 5" id="KW-1133">Transmembrane helix</keyword>
<dbReference type="PANTHER" id="PTHR23013:SF26">
    <property type="entry name" value="G-PROTEIN COUPLED RECEPTORS FAMILY 1 PROFILE DOMAIN-CONTAINING PROTEIN"/>
    <property type="match status" value="1"/>
</dbReference>
<evidence type="ECO:0000256" key="4">
    <source>
        <dbReference type="ARBA" id="ARBA00023136"/>
    </source>
</evidence>
<dbReference type="HOGENOM" id="CLU_072408_0_0_1"/>
<dbReference type="PaxDb" id="6239-F38B7.7"/>